<keyword evidence="3" id="KW-0813">Transport</keyword>
<evidence type="ECO:0000256" key="3">
    <source>
        <dbReference type="ARBA" id="ARBA00022448"/>
    </source>
</evidence>
<organism evidence="9">
    <name type="scientific">Leptocylindrus danicus</name>
    <dbReference type="NCBI Taxonomy" id="163516"/>
    <lineage>
        <taxon>Eukaryota</taxon>
        <taxon>Sar</taxon>
        <taxon>Stramenopiles</taxon>
        <taxon>Ochrophyta</taxon>
        <taxon>Bacillariophyta</taxon>
        <taxon>Coscinodiscophyceae</taxon>
        <taxon>Chaetocerotophycidae</taxon>
        <taxon>Leptocylindrales</taxon>
        <taxon>Leptocylindraceae</taxon>
        <taxon>Leptocylindrus</taxon>
    </lineage>
</organism>
<keyword evidence="7" id="KW-0496">Mitochondrion</keyword>
<keyword evidence="4" id="KW-0679">Respiratory chain</keyword>
<gene>
    <name evidence="9" type="ORF">LDAN0321_LOCUS20958</name>
</gene>
<proteinExistence type="inferred from homology"/>
<evidence type="ECO:0000256" key="2">
    <source>
        <dbReference type="ARBA" id="ARBA00008554"/>
    </source>
</evidence>
<dbReference type="GO" id="GO:0006122">
    <property type="term" value="P:mitochondrial electron transport, ubiquinol to cytochrome c"/>
    <property type="evidence" value="ECO:0007669"/>
    <property type="project" value="InterPro"/>
</dbReference>
<protein>
    <recommendedName>
        <fullName evidence="10">Cytochrome b-c1 complex subunit 7</fullName>
    </recommendedName>
</protein>
<keyword evidence="6" id="KW-0249">Electron transport</keyword>
<keyword evidence="5" id="KW-0999">Mitochondrion inner membrane</keyword>
<evidence type="ECO:0000256" key="4">
    <source>
        <dbReference type="ARBA" id="ARBA00022660"/>
    </source>
</evidence>
<evidence type="ECO:0008006" key="10">
    <source>
        <dbReference type="Google" id="ProtNLM"/>
    </source>
</evidence>
<dbReference type="EMBL" id="HBGY01033425">
    <property type="protein sequence ID" value="CAD9613984.1"/>
    <property type="molecule type" value="Transcribed_RNA"/>
</dbReference>
<dbReference type="AlphaFoldDB" id="A0A7S2PS81"/>
<dbReference type="GO" id="GO:0045275">
    <property type="term" value="C:respiratory chain complex III"/>
    <property type="evidence" value="ECO:0007669"/>
    <property type="project" value="InterPro"/>
</dbReference>
<dbReference type="InterPro" id="IPR003197">
    <property type="entry name" value="QCR7"/>
</dbReference>
<evidence type="ECO:0000256" key="6">
    <source>
        <dbReference type="ARBA" id="ARBA00022982"/>
    </source>
</evidence>
<evidence type="ECO:0000313" key="9">
    <source>
        <dbReference type="EMBL" id="CAD9613984.1"/>
    </source>
</evidence>
<evidence type="ECO:0000256" key="8">
    <source>
        <dbReference type="ARBA" id="ARBA00023136"/>
    </source>
</evidence>
<comment type="subcellular location">
    <subcellularLocation>
        <location evidence="1">Mitochondrion inner membrane</location>
        <topology evidence="1">Peripheral membrane protein</topology>
        <orientation evidence="1">Matrix side</orientation>
    </subcellularLocation>
</comment>
<evidence type="ECO:0000256" key="7">
    <source>
        <dbReference type="ARBA" id="ARBA00023128"/>
    </source>
</evidence>
<reference evidence="9" key="1">
    <citation type="submission" date="2021-01" db="EMBL/GenBank/DDBJ databases">
        <authorList>
            <person name="Corre E."/>
            <person name="Pelletier E."/>
            <person name="Niang G."/>
            <person name="Scheremetjew M."/>
            <person name="Finn R."/>
            <person name="Kale V."/>
            <person name="Holt S."/>
            <person name="Cochrane G."/>
            <person name="Meng A."/>
            <person name="Brown T."/>
            <person name="Cohen L."/>
        </authorList>
    </citation>
    <scope>NUCLEOTIDE SEQUENCE</scope>
    <source>
        <strain evidence="9">B650</strain>
    </source>
</reference>
<keyword evidence="8" id="KW-0472">Membrane</keyword>
<dbReference type="Gene3D" id="1.10.1090.10">
    <property type="entry name" value="Cytochrome b-c1 complex subunit 7"/>
    <property type="match status" value="1"/>
</dbReference>
<dbReference type="Pfam" id="PF02271">
    <property type="entry name" value="UCR_14kD"/>
    <property type="match status" value="1"/>
</dbReference>
<evidence type="ECO:0000256" key="5">
    <source>
        <dbReference type="ARBA" id="ARBA00022792"/>
    </source>
</evidence>
<dbReference type="InterPro" id="IPR036544">
    <property type="entry name" value="QCR7_sf"/>
</dbReference>
<sequence>MALALVNKAISVASRQYGKMLGPSLNSFGLTYEDLLNENDYSVAEALSLADKDLVTGRTRRAKRAIDLSYKRKDLQDYAPNMALDPFKSELGDEIEALQDRDEEFIRLNMHMS</sequence>
<accession>A0A7S2PS81</accession>
<dbReference type="GO" id="GO:0005743">
    <property type="term" value="C:mitochondrial inner membrane"/>
    <property type="evidence" value="ECO:0007669"/>
    <property type="project" value="UniProtKB-SubCell"/>
</dbReference>
<name>A0A7S2PS81_9STRA</name>
<evidence type="ECO:0000256" key="1">
    <source>
        <dbReference type="ARBA" id="ARBA00004443"/>
    </source>
</evidence>
<comment type="similarity">
    <text evidence="2">Belongs to the UQCRB/QCR7 family.</text>
</comment>
<dbReference type="SUPFAM" id="SSF81524">
    <property type="entry name" value="14 kDa protein of cytochrome bc1 complex (Ubiquinol-cytochrome c reductase)"/>
    <property type="match status" value="1"/>
</dbReference>